<gene>
    <name evidence="1" type="ORF">J1TS3_04330</name>
</gene>
<keyword evidence="2" id="KW-1185">Reference proteome</keyword>
<evidence type="ECO:0000313" key="1">
    <source>
        <dbReference type="EMBL" id="GIN19299.1"/>
    </source>
</evidence>
<name>A0ABQ4K0K5_9BACI</name>
<reference evidence="1 2" key="1">
    <citation type="submission" date="2021-03" db="EMBL/GenBank/DDBJ databases">
        <title>Antimicrobial resistance genes in bacteria isolated from Japanese honey, and their potential for conferring macrolide and lincosamide resistance in the American foulbrood pathogen Paenibacillus larvae.</title>
        <authorList>
            <person name="Okamoto M."/>
            <person name="Kumagai M."/>
            <person name="Kanamori H."/>
            <person name="Takamatsu D."/>
        </authorList>
    </citation>
    <scope>NUCLEOTIDE SEQUENCE [LARGE SCALE GENOMIC DNA]</scope>
    <source>
        <strain evidence="1 2">J1TS3</strain>
    </source>
</reference>
<sequence>MGIYKLTAFQPTGEKLLEEGFEAVDDREAKEKGTSILSEKDLLNRTHRCTSPLGKLILFHR</sequence>
<dbReference type="RefSeq" id="WP_212961980.1">
    <property type="nucleotide sequence ID" value="NZ_BOQT01000001.1"/>
</dbReference>
<dbReference type="EMBL" id="BOQT01000001">
    <property type="protein sequence ID" value="GIN19299.1"/>
    <property type="molecule type" value="Genomic_DNA"/>
</dbReference>
<accession>A0ABQ4K0K5</accession>
<organism evidence="1 2">
    <name type="scientific">Siminovitchia fordii</name>
    <dbReference type="NCBI Taxonomy" id="254759"/>
    <lineage>
        <taxon>Bacteria</taxon>
        <taxon>Bacillati</taxon>
        <taxon>Bacillota</taxon>
        <taxon>Bacilli</taxon>
        <taxon>Bacillales</taxon>
        <taxon>Bacillaceae</taxon>
        <taxon>Siminovitchia</taxon>
    </lineage>
</organism>
<dbReference type="Pfam" id="PF14120">
    <property type="entry name" value="YhzD"/>
    <property type="match status" value="1"/>
</dbReference>
<proteinExistence type="predicted"/>
<evidence type="ECO:0008006" key="3">
    <source>
        <dbReference type="Google" id="ProtNLM"/>
    </source>
</evidence>
<evidence type="ECO:0000313" key="2">
    <source>
        <dbReference type="Proteomes" id="UP000680279"/>
    </source>
</evidence>
<comment type="caution">
    <text evidence="1">The sequence shown here is derived from an EMBL/GenBank/DDBJ whole genome shotgun (WGS) entry which is preliminary data.</text>
</comment>
<protein>
    <recommendedName>
        <fullName evidence="3">YhzD-like protein</fullName>
    </recommendedName>
</protein>
<dbReference type="Proteomes" id="UP000680279">
    <property type="component" value="Unassembled WGS sequence"/>
</dbReference>
<dbReference type="InterPro" id="IPR025544">
    <property type="entry name" value="YhzD"/>
</dbReference>